<proteinExistence type="predicted"/>
<comment type="caution">
    <text evidence="2">The sequence shown here is derived from an EMBL/GenBank/DDBJ whole genome shotgun (WGS) entry which is preliminary data.</text>
</comment>
<accession>A0A084Y0D0</accession>
<sequence>MNNQQQTNAEIRVREKAERLSAARKKVLGGEVTALSIDTCIFDERGNRLNDGVFKHLEQFKGNTFRLVFSEVTIKEVLSHISRDAEEAKLKMVSALRRVGFFWPLETDHKALAEKMLKGKLPKTVALEQVKDFVTRCGTEIIEAKEFVDLAAVLSRYFNVQAPFETAGEKKSEFPDAVALLSLEAWAKKQATTVLFVTKDKGCKRFCDESARLVAIDDLTDALKLVQERDQHCISLCQALETAIAAGQYPNLISEIEDAIAYDIDIDWNPEASAAFNYNAEMQHVELLSARFSGPAGQPEFRAVDYRGDMLVVQVDMDITVEATCNFSFSIRDGIDRDMVFIGGNEVTTEVETVIDVLITFSQLADHNPQVDEIELVSAHRTIDFGAVWPDYGDEDPNSEYY</sequence>
<gene>
    <name evidence="2" type="ORF">CAPSK01_002026</name>
</gene>
<dbReference type="InterPro" id="IPR032557">
    <property type="entry name" value="DUF4935"/>
</dbReference>
<evidence type="ECO:0000313" key="2">
    <source>
        <dbReference type="EMBL" id="KFB68174.1"/>
    </source>
</evidence>
<feature type="domain" description="DUF4935" evidence="1">
    <location>
        <begin position="36"/>
        <end position="201"/>
    </location>
</feature>
<dbReference type="AlphaFoldDB" id="A0A084Y0D0"/>
<reference evidence="2 3" key="1">
    <citation type="submission" date="2014-07" db="EMBL/GenBank/DDBJ databases">
        <title>Expanding our view of genomic diversity in Candidatus Accumulibacter clades.</title>
        <authorList>
            <person name="Skennerton C.T."/>
            <person name="Barr J.J."/>
            <person name="Slater F.R."/>
            <person name="Bond P.L."/>
            <person name="Tyson G.W."/>
        </authorList>
    </citation>
    <scope>NUCLEOTIDE SEQUENCE [LARGE SCALE GENOMIC DNA]</scope>
    <source>
        <strain evidence="3">SK-01</strain>
    </source>
</reference>
<dbReference type="Pfam" id="PF16289">
    <property type="entry name" value="PIN_12"/>
    <property type="match status" value="1"/>
</dbReference>
<name>A0A084Y0D0_9PROT</name>
<evidence type="ECO:0000313" key="3">
    <source>
        <dbReference type="Proteomes" id="UP000019812"/>
    </source>
</evidence>
<organism evidence="2 3">
    <name type="scientific">Candidatus Accumulibacter vicinus</name>
    <dbReference type="NCBI Taxonomy" id="2954382"/>
    <lineage>
        <taxon>Bacteria</taxon>
        <taxon>Pseudomonadati</taxon>
        <taxon>Pseudomonadota</taxon>
        <taxon>Betaproteobacteria</taxon>
        <taxon>Candidatus Accumulibacter</taxon>
    </lineage>
</organism>
<dbReference type="RefSeq" id="WP_273703400.1">
    <property type="nucleotide sequence ID" value="NZ_JDSS02000021.1"/>
</dbReference>
<dbReference type="EMBL" id="JDSS02000021">
    <property type="protein sequence ID" value="KFB68174.1"/>
    <property type="molecule type" value="Genomic_DNA"/>
</dbReference>
<protein>
    <recommendedName>
        <fullName evidence="1">DUF4935 domain-containing protein</fullName>
    </recommendedName>
</protein>
<evidence type="ECO:0000259" key="1">
    <source>
        <dbReference type="Pfam" id="PF16289"/>
    </source>
</evidence>
<dbReference type="Proteomes" id="UP000019812">
    <property type="component" value="Unassembled WGS sequence"/>
</dbReference>
<dbReference type="STRING" id="1457154.CAPSK01_002026"/>